<dbReference type="RefSeq" id="WP_070906754.1">
    <property type="nucleotide sequence ID" value="NZ_MIKE01000022.1"/>
</dbReference>
<reference evidence="2" key="2">
    <citation type="submission" date="2016-09" db="EMBL/GenBank/DDBJ databases">
        <authorList>
            <person name="Capua I."/>
            <person name="De Benedictis P."/>
            <person name="Joannis T."/>
            <person name="Lombin L.H."/>
            <person name="Cattoli G."/>
        </authorList>
    </citation>
    <scope>NUCLEOTIDE SEQUENCE [LARGE SCALE GENOMIC DNA]</scope>
    <source>
        <strain evidence="2">MSU</strain>
    </source>
</reference>
<dbReference type="InterPro" id="IPR038765">
    <property type="entry name" value="Papain-like_cys_pep_sf"/>
</dbReference>
<accession>A0A1S1J6W9</accession>
<reference evidence="3 5" key="3">
    <citation type="submission" date="2016-11" db="EMBL/GenBank/DDBJ databases">
        <title>Whole genomes of Flavobacteriaceae.</title>
        <authorList>
            <person name="Stine C."/>
            <person name="Li C."/>
            <person name="Tadesse D."/>
        </authorList>
    </citation>
    <scope>NUCLEOTIDE SEQUENCE [LARGE SCALE GENOMIC DNA]</scope>
    <source>
        <strain evidence="3 5">ATCC BAA-2541</strain>
    </source>
</reference>
<dbReference type="Proteomes" id="UP000198319">
    <property type="component" value="Unassembled WGS sequence"/>
</dbReference>
<dbReference type="SUPFAM" id="SSF54001">
    <property type="entry name" value="Cysteine proteinases"/>
    <property type="match status" value="1"/>
</dbReference>
<dbReference type="Proteomes" id="UP000180252">
    <property type="component" value="Unassembled WGS sequence"/>
</dbReference>
<dbReference type="InterPro" id="IPR052557">
    <property type="entry name" value="CAP/Cytokinesis_protein"/>
</dbReference>
<evidence type="ECO:0000313" key="3">
    <source>
        <dbReference type="EMBL" id="OXB18147.1"/>
    </source>
</evidence>
<dbReference type="PANTHER" id="PTHR46333:SF2">
    <property type="entry name" value="CYTOKINESIS PROTEIN 3"/>
    <property type="match status" value="1"/>
</dbReference>
<dbReference type="Pfam" id="PF01841">
    <property type="entry name" value="Transglut_core"/>
    <property type="match status" value="1"/>
</dbReference>
<keyword evidence="5" id="KW-1185">Reference proteome</keyword>
<gene>
    <name evidence="3" type="ORF">B0A71_14525</name>
    <name evidence="2" type="ORF">BHE19_06510</name>
</gene>
<sequence length="325" mass="37404">MIPKKIVLTVFLLSFIFLFRVNAQKYNTIDNTVLKYPTNFNSVESLAERIQKDFTSDYDKARAIYSWIALNIKYDYKAYLNPPKPLRFTYINESDKQAKIAVLKEKTWQNTFESRKAVCEGFTLLYQELAYLAGLKCEVIRGDSKRSLSDIGRENSFSNHSWNMVQVDGKWILIDVTWGQGYYDSGKKVAVNHFSPVYFDTDPKYFFAKHFPDSGTYLGKKLNKEDFLNGPLLFDAAIEGGHEILAPASGIIKANEGDKIRFKIKNIAKTDLFYYLKNGKPVRIEDSKAVNGVLEFEVIYDKKIGSYITFFLDRDGIMSFKILSK</sequence>
<evidence type="ECO:0000313" key="5">
    <source>
        <dbReference type="Proteomes" id="UP000198319"/>
    </source>
</evidence>
<comment type="caution">
    <text evidence="2">The sequence shown here is derived from an EMBL/GenBank/DDBJ whole genome shotgun (WGS) entry which is preliminary data.</text>
</comment>
<proteinExistence type="predicted"/>
<dbReference type="PANTHER" id="PTHR46333">
    <property type="entry name" value="CYTOKINESIS PROTEIN 3"/>
    <property type="match status" value="1"/>
</dbReference>
<evidence type="ECO:0000313" key="4">
    <source>
        <dbReference type="Proteomes" id="UP000180252"/>
    </source>
</evidence>
<dbReference type="InterPro" id="IPR002931">
    <property type="entry name" value="Transglutaminase-like"/>
</dbReference>
<dbReference type="EMBL" id="MUHG01000023">
    <property type="protein sequence ID" value="OXB18147.1"/>
    <property type="molecule type" value="Genomic_DNA"/>
</dbReference>
<reference evidence="4" key="1">
    <citation type="submission" date="2016-09" db="EMBL/GenBank/DDBJ databases">
        <authorList>
            <person name="Chen S."/>
            <person name="Walker E."/>
        </authorList>
    </citation>
    <scope>NUCLEOTIDE SEQUENCE [LARGE SCALE GENOMIC DNA]</scope>
    <source>
        <strain evidence="4">MSU</strain>
    </source>
</reference>
<evidence type="ECO:0000313" key="2">
    <source>
        <dbReference type="EMBL" id="OHT45488.1"/>
    </source>
</evidence>
<protein>
    <submittedName>
        <fullName evidence="2">Transglutaminase</fullName>
    </submittedName>
</protein>
<dbReference type="GO" id="GO:0005737">
    <property type="term" value="C:cytoplasm"/>
    <property type="evidence" value="ECO:0007669"/>
    <property type="project" value="TreeGrafter"/>
</dbReference>
<dbReference type="OrthoDB" id="9788327at2"/>
<dbReference type="STRING" id="1278819.BHE19_06510"/>
<dbReference type="Gene3D" id="3.10.620.30">
    <property type="match status" value="1"/>
</dbReference>
<evidence type="ECO:0000259" key="1">
    <source>
        <dbReference type="SMART" id="SM00460"/>
    </source>
</evidence>
<name>A0A1S1J6W9_9FLAO</name>
<dbReference type="SMART" id="SM00460">
    <property type="entry name" value="TGc"/>
    <property type="match status" value="1"/>
</dbReference>
<organism evidence="2 4">
    <name type="scientific">Flavobacterium tructae</name>
    <dbReference type="NCBI Taxonomy" id="1114873"/>
    <lineage>
        <taxon>Bacteria</taxon>
        <taxon>Pseudomonadati</taxon>
        <taxon>Bacteroidota</taxon>
        <taxon>Flavobacteriia</taxon>
        <taxon>Flavobacteriales</taxon>
        <taxon>Flavobacteriaceae</taxon>
        <taxon>Flavobacterium</taxon>
    </lineage>
</organism>
<dbReference type="AlphaFoldDB" id="A0A1S1J6W9"/>
<dbReference type="EMBL" id="MIKE01000022">
    <property type="protein sequence ID" value="OHT45488.1"/>
    <property type="molecule type" value="Genomic_DNA"/>
</dbReference>
<feature type="domain" description="Transglutaminase-like" evidence="1">
    <location>
        <begin position="111"/>
        <end position="178"/>
    </location>
</feature>